<dbReference type="GO" id="GO:0000138">
    <property type="term" value="C:Golgi trans cisterna"/>
    <property type="evidence" value="ECO:0007669"/>
    <property type="project" value="EnsemblFungi"/>
</dbReference>
<dbReference type="Proteomes" id="UP000000267">
    <property type="component" value="Unassembled WGS sequence"/>
</dbReference>
<dbReference type="SMART" id="SM01293">
    <property type="entry name" value="DUF3402"/>
    <property type="match status" value="1"/>
</dbReference>
<evidence type="ECO:0000259" key="3">
    <source>
        <dbReference type="SMART" id="SM01293"/>
    </source>
</evidence>
<dbReference type="GO" id="GO:0000321">
    <property type="term" value="P:re-entry into mitotic cell cycle after pheromone arrest"/>
    <property type="evidence" value="ECO:0007669"/>
    <property type="project" value="EnsemblFungi"/>
</dbReference>
<feature type="compositionally biased region" description="Low complexity" evidence="1">
    <location>
        <begin position="556"/>
        <end position="565"/>
    </location>
</feature>
<accession>A7TGH6</accession>
<dbReference type="GO" id="GO:0016239">
    <property type="term" value="P:positive regulation of macroautophagy"/>
    <property type="evidence" value="ECO:0007669"/>
    <property type="project" value="EnsemblFungi"/>
</dbReference>
<name>A7TGH6_VANPO</name>
<feature type="region of interest" description="Disordered" evidence="1">
    <location>
        <begin position="85"/>
        <end position="132"/>
    </location>
</feature>
<organism evidence="5">
    <name type="scientific">Vanderwaltozyma polyspora (strain ATCC 22028 / DSM 70294 / BCRC 21397 / CBS 2163 / NBRC 10782 / NRRL Y-8283 / UCD 57-17)</name>
    <name type="common">Kluyveromyces polysporus</name>
    <dbReference type="NCBI Taxonomy" id="436907"/>
    <lineage>
        <taxon>Eukaryota</taxon>
        <taxon>Fungi</taxon>
        <taxon>Dikarya</taxon>
        <taxon>Ascomycota</taxon>
        <taxon>Saccharomycotina</taxon>
        <taxon>Saccharomycetes</taxon>
        <taxon>Saccharomycetales</taxon>
        <taxon>Saccharomycetaceae</taxon>
        <taxon>Vanderwaltozyma</taxon>
    </lineage>
</organism>
<gene>
    <name evidence="4" type="ORF">Kpol_1048p13</name>
</gene>
<dbReference type="SMART" id="SM01292">
    <property type="entry name" value="N1221"/>
    <property type="match status" value="1"/>
</dbReference>
<dbReference type="GO" id="GO:0031573">
    <property type="term" value="P:mitotic intra-S DNA damage checkpoint signaling"/>
    <property type="evidence" value="ECO:0007669"/>
    <property type="project" value="EnsemblFungi"/>
</dbReference>
<feature type="compositionally biased region" description="Low complexity" evidence="1">
    <location>
        <begin position="95"/>
        <end position="115"/>
    </location>
</feature>
<dbReference type="STRING" id="436907.A7TGH6"/>
<dbReference type="EMBL" id="DS480387">
    <property type="protein sequence ID" value="EDO18583.1"/>
    <property type="molecule type" value="Genomic_DNA"/>
</dbReference>
<evidence type="ECO:0008006" key="6">
    <source>
        <dbReference type="Google" id="ProtNLM"/>
    </source>
</evidence>
<dbReference type="InterPro" id="IPR021819">
    <property type="entry name" value="Far11/STRP_C"/>
</dbReference>
<dbReference type="eggNOG" id="KOG3680">
    <property type="taxonomic scope" value="Eukaryota"/>
</dbReference>
<evidence type="ECO:0000259" key="2">
    <source>
        <dbReference type="SMART" id="SM01292"/>
    </source>
</evidence>
<keyword evidence="5" id="KW-1185">Reference proteome</keyword>
<dbReference type="GO" id="GO:0005783">
    <property type="term" value="C:endoplasmic reticulum"/>
    <property type="evidence" value="ECO:0007669"/>
    <property type="project" value="EnsemblFungi"/>
</dbReference>
<feature type="domain" description="Far11/STRP N-terminal" evidence="2">
    <location>
        <begin position="242"/>
        <end position="515"/>
    </location>
</feature>
<dbReference type="InParanoid" id="A7TGH6"/>
<proteinExistence type="predicted"/>
<protein>
    <recommendedName>
        <fullName evidence="6">Factor arrest protein 11</fullName>
    </recommendedName>
</protein>
<evidence type="ECO:0000256" key="1">
    <source>
        <dbReference type="SAM" id="MobiDB-lite"/>
    </source>
</evidence>
<dbReference type="Pfam" id="PF07923">
    <property type="entry name" value="N1221"/>
    <property type="match status" value="1"/>
</dbReference>
<dbReference type="InterPro" id="IPR040185">
    <property type="entry name" value="Far11/STRP"/>
</dbReference>
<feature type="compositionally biased region" description="Polar residues" evidence="1">
    <location>
        <begin position="185"/>
        <end position="205"/>
    </location>
</feature>
<feature type="domain" description="Far11/STRP C-terminal" evidence="3">
    <location>
        <begin position="610"/>
        <end position="971"/>
    </location>
</feature>
<dbReference type="GO" id="GO:0005829">
    <property type="term" value="C:cytosol"/>
    <property type="evidence" value="ECO:0007669"/>
    <property type="project" value="TreeGrafter"/>
</dbReference>
<dbReference type="PANTHER" id="PTHR13239:SF4">
    <property type="entry name" value="AT25231P"/>
    <property type="match status" value="1"/>
</dbReference>
<dbReference type="OrthoDB" id="18234at2759"/>
<dbReference type="HOGENOM" id="CLU_003184_1_0_1"/>
<dbReference type="PhylomeDB" id="A7TGH6"/>
<dbReference type="OMA" id="PCLYPSD"/>
<feature type="region of interest" description="Disordered" evidence="1">
    <location>
        <begin position="181"/>
        <end position="207"/>
    </location>
</feature>
<reference evidence="4 5" key="1">
    <citation type="journal article" date="2007" name="Proc. Natl. Acad. Sci. U.S.A.">
        <title>Independent sorting-out of thousands of duplicated gene pairs in two yeast species descended from a whole-genome duplication.</title>
        <authorList>
            <person name="Scannell D.R."/>
            <person name="Frank A.C."/>
            <person name="Conant G.C."/>
            <person name="Byrne K.P."/>
            <person name="Woolfit M."/>
            <person name="Wolfe K.H."/>
        </authorList>
    </citation>
    <scope>NUCLEOTIDE SEQUENCE [LARGE SCALE GENOMIC DNA]</scope>
    <source>
        <strain evidence="5">ATCC 22028 / DSM 70294 / BCRC 21397 / CBS 2163 / NBRC 10782 / NRRL Y-8283 / UCD 57-17</strain>
    </source>
</reference>
<dbReference type="GeneID" id="5546883"/>
<dbReference type="GO" id="GO:0007010">
    <property type="term" value="P:cytoskeleton organization"/>
    <property type="evidence" value="ECO:0007669"/>
    <property type="project" value="TreeGrafter"/>
</dbReference>
<dbReference type="RefSeq" id="XP_001646441.1">
    <property type="nucleotide sequence ID" value="XM_001646391.1"/>
</dbReference>
<sequence length="975" mass="112636">MQEGKVEFDVKDNKDPVNRSVSVGNLRQYNELKRTTGFLNDVNSEFESNNLFQNLSSVKLQRNSSLDETRLHSSAQKYPHKINTFDPTSSMGMPSVLSPTGSSSLSPISSGSFKSRAGLDGNSTTMANDDNMRDLTCSSQTDISDFELDNINGFQIEPEASDKIEIPDTEEDEEFQNVDEIDGPISNNNIVEDNKNFNNNNQISTDKNEVDYNMPIDAQLKKSLEERAADFEKSTEVHSIATPKIDWHLKNYYGLERELPEWFTLADYTHIPQTKSQFDKHNIVPGKFINDEDYARTIIQSLLENLIEQPSSNIMALSYIALGINPESDSVTNQLNFMKRNNLFIVEIGLDKIVKSFFKIASSCRDANSNLRKHTVLLFYSSTILFCIISICIEERNNNEKIIKEAISTFDKLKLLQFLTKYIEHWRWNSRLSMRIRNIISLLFKALTLQFGDQDIYRETKYTIEKVHGIKRSEGCQNMKLDISPLHYQAFREDIVSRYPDFDPPSENLPKDIDNSNSLSQFLEIPRSKVRNPINMTLAVPEQHLATPAPSPPSSPTFFPINPSSRPRKSFQTNMAYPCLYPSDNESGDDDLTKRTQINESYLDKDIVVPYSIQEATKILSDNLRIKLSNKQLWHERDLFMMSERGWNMDRTKGPYNYKLVGSTEENEESIEIMKRIESYYEDCLPSFNSLVFVLLQTMESNMSNIDYRIADIGDIATEEELIPQLEISRAKEISLKSSSGILYQMLIWFKLNHILKFEYLCVLLYDSRFINISTTILNKYSEAYLEKVFDRMMKPKHSIWKECSKYCQYETSDVAKSHQESCIDDNILASFTYMFKILKKITGSKTQRLKELPLSIGLLFRRYFRAFNLDVYHPILKIVKELTPFKNKRWKSEHMELISGVYLYEKLELIDNWVTGKDISNELSDACGQEIALRALLQFYNFFHYEEAMAGLGYGTRTNVNQCLLNKETDTYSV</sequence>
<evidence type="ECO:0000313" key="5">
    <source>
        <dbReference type="Proteomes" id="UP000000267"/>
    </source>
</evidence>
<dbReference type="FunCoup" id="A7TGH6">
    <property type="interactions" value="43"/>
</dbReference>
<dbReference type="KEGG" id="vpo:Kpol_1048p13"/>
<feature type="region of interest" description="Disordered" evidence="1">
    <location>
        <begin position="545"/>
        <end position="568"/>
    </location>
</feature>
<dbReference type="PANTHER" id="PTHR13239">
    <property type="entry name" value="PROTEIN REQUIRED FOR HYPHAL ANASTOMOSIS HAM-2"/>
    <property type="match status" value="1"/>
</dbReference>
<evidence type="ECO:0000313" key="4">
    <source>
        <dbReference type="EMBL" id="EDO18583.1"/>
    </source>
</evidence>
<dbReference type="Pfam" id="PF11882">
    <property type="entry name" value="DUF3402"/>
    <property type="match status" value="2"/>
</dbReference>
<dbReference type="InterPro" id="IPR012486">
    <property type="entry name" value="Far11/STRP_N"/>
</dbReference>
<dbReference type="AlphaFoldDB" id="A7TGH6"/>